<feature type="compositionally biased region" description="Acidic residues" evidence="7">
    <location>
        <begin position="256"/>
        <end position="273"/>
    </location>
</feature>
<feature type="region of interest" description="Disordered" evidence="7">
    <location>
        <begin position="248"/>
        <end position="302"/>
    </location>
</feature>
<feature type="domain" description="RNase L inhibitor RLI-like possible metal-binding" evidence="9">
    <location>
        <begin position="76"/>
        <end position="109"/>
    </location>
</feature>
<evidence type="ECO:0000259" key="8">
    <source>
        <dbReference type="Pfam" id="PF04034"/>
    </source>
</evidence>
<comment type="function">
    <text evidence="6">Aminocarboxypropyltransferase that catalyzes the aminocarboxypropyl transfer on pseudouridine in 18S rRNA. It constitutes the last step in biosynthesis of the hypermodified N1-methyl-N3-(3-amino-3-carboxypropyl) pseudouridine (m1acp3-Psi).</text>
</comment>
<dbReference type="PANTHER" id="PTHR20426:SF0">
    <property type="entry name" value="18S RRNA AMINOCARBOXYPROPYLTRANSFERASE"/>
    <property type="match status" value="1"/>
</dbReference>
<dbReference type="GO" id="GO:0030490">
    <property type="term" value="P:maturation of SSU-rRNA"/>
    <property type="evidence" value="ECO:0007669"/>
    <property type="project" value="TreeGrafter"/>
</dbReference>
<evidence type="ECO:0000313" key="10">
    <source>
        <dbReference type="EMBL" id="SVE73230.1"/>
    </source>
</evidence>
<keyword evidence="1" id="KW-0963">Cytoplasm</keyword>
<dbReference type="InterPro" id="IPR022968">
    <property type="entry name" value="Tsr3-like"/>
</dbReference>
<feature type="region of interest" description="Disordered" evidence="7">
    <location>
        <begin position="1"/>
        <end position="73"/>
    </location>
</feature>
<reference evidence="10" key="1">
    <citation type="submission" date="2018-08" db="EMBL/GenBank/DDBJ databases">
        <authorList>
            <person name="Cornetti L."/>
        </authorList>
    </citation>
    <scope>NUCLEOTIDE SEQUENCE</scope>
    <source>
        <strain evidence="10">OM-SAIQ-clone2</strain>
    </source>
</reference>
<protein>
    <recommendedName>
        <fullName evidence="6">18S rRNA aminocarboxypropyltransferase</fullName>
        <ecNumber evidence="6">2.5.1.157</ecNumber>
    </recommendedName>
</protein>
<evidence type="ECO:0000256" key="5">
    <source>
        <dbReference type="ARBA" id="ARBA00022691"/>
    </source>
</evidence>
<dbReference type="GO" id="GO:1904047">
    <property type="term" value="F:S-adenosyl-L-methionine binding"/>
    <property type="evidence" value="ECO:0007669"/>
    <property type="project" value="UniProtKB-UniRule"/>
</dbReference>
<dbReference type="Pfam" id="PF04068">
    <property type="entry name" value="Fer4_RLI"/>
    <property type="match status" value="1"/>
</dbReference>
<organism evidence="10">
    <name type="scientific">Ceriodaphnia reticulata</name>
    <dbReference type="NCBI Taxonomy" id="302197"/>
    <lineage>
        <taxon>Eukaryota</taxon>
        <taxon>Metazoa</taxon>
        <taxon>Ecdysozoa</taxon>
        <taxon>Arthropoda</taxon>
        <taxon>Crustacea</taxon>
        <taxon>Branchiopoda</taxon>
        <taxon>Diplostraca</taxon>
        <taxon>Cladocera</taxon>
        <taxon>Anomopoda</taxon>
        <taxon>Daphniidae</taxon>
        <taxon>Ceriodaphnia</taxon>
    </lineage>
</organism>
<feature type="compositionally biased region" description="Basic residues" evidence="7">
    <location>
        <begin position="1"/>
        <end position="11"/>
    </location>
</feature>
<dbReference type="GO" id="GO:0106388">
    <property type="term" value="F:rRNA small subunit aminocarboxypropyltransferase activity"/>
    <property type="evidence" value="ECO:0007669"/>
    <property type="project" value="UniProtKB-EC"/>
</dbReference>
<feature type="binding site" evidence="6">
    <location>
        <position position="139"/>
    </location>
    <ligand>
        <name>S-adenosyl-L-methionine</name>
        <dbReference type="ChEBI" id="CHEBI:59789"/>
    </ligand>
</feature>
<comment type="caution">
    <text evidence="6">Lacks conserved residue(s) required for the propagation of feature annotation.</text>
</comment>
<proteinExistence type="evidence at transcript level"/>
<dbReference type="AlphaFoldDB" id="A0A4Y7LV43"/>
<feature type="binding site" evidence="6">
    <location>
        <position position="162"/>
    </location>
    <ligand>
        <name>S-adenosyl-L-methionine</name>
        <dbReference type="ChEBI" id="CHEBI:59789"/>
    </ligand>
</feature>
<dbReference type="EMBL" id="LR003611">
    <property type="protein sequence ID" value="SVE73230.1"/>
    <property type="molecule type" value="mRNA"/>
</dbReference>
<evidence type="ECO:0000256" key="4">
    <source>
        <dbReference type="ARBA" id="ARBA00022679"/>
    </source>
</evidence>
<comment type="catalytic activity">
    <reaction evidence="6">
        <text>an N(1)-methylpseudouridine in rRNA + S-adenosyl-L-methionine = N(1)-methyl-N(3)-[(3S)-3-amino-3-carboxypropyl]pseudouridine in rRNA + S-methyl-5'-thioadenosine + H(+)</text>
        <dbReference type="Rhea" id="RHEA:63296"/>
        <dbReference type="Rhea" id="RHEA-COMP:11634"/>
        <dbReference type="Rhea" id="RHEA-COMP:16310"/>
        <dbReference type="ChEBI" id="CHEBI:15378"/>
        <dbReference type="ChEBI" id="CHEBI:17509"/>
        <dbReference type="ChEBI" id="CHEBI:59789"/>
        <dbReference type="ChEBI" id="CHEBI:74890"/>
        <dbReference type="ChEBI" id="CHEBI:146234"/>
        <dbReference type="EC" id="2.5.1.157"/>
    </reaction>
</comment>
<dbReference type="EC" id="2.5.1.157" evidence="6"/>
<evidence type="ECO:0000256" key="6">
    <source>
        <dbReference type="HAMAP-Rule" id="MF_03146"/>
    </source>
</evidence>
<feature type="binding site" evidence="6">
    <location>
        <position position="91"/>
    </location>
    <ligand>
        <name>S-adenosyl-L-methionine</name>
        <dbReference type="ChEBI" id="CHEBI:59789"/>
    </ligand>
</feature>
<keyword evidence="3 6" id="KW-0698">rRNA processing</keyword>
<dbReference type="HAMAP" id="MF_01116">
    <property type="entry name" value="TSR3"/>
    <property type="match status" value="1"/>
</dbReference>
<feature type="domain" description="16S/18S rRNA aminocarboxypropyltransferase Tsr3 C-terminal" evidence="8">
    <location>
        <begin position="113"/>
        <end position="238"/>
    </location>
</feature>
<dbReference type="InterPro" id="IPR007177">
    <property type="entry name" value="Tsr3_C"/>
</dbReference>
<gene>
    <name evidence="10" type="primary">EOG090X0EVF</name>
</gene>
<dbReference type="NCBIfam" id="NF002621">
    <property type="entry name" value="PRK02287.1"/>
    <property type="match status" value="1"/>
</dbReference>
<name>A0A4Y7LV43_9CRUS</name>
<comment type="similarity">
    <text evidence="6">Belongs to the TDD superfamily. TSR3 family.</text>
</comment>
<accession>A0A4Y7LV43</accession>
<feature type="compositionally biased region" description="Basic and acidic residues" evidence="7">
    <location>
        <begin position="28"/>
        <end position="38"/>
    </location>
</feature>
<evidence type="ECO:0000256" key="7">
    <source>
        <dbReference type="SAM" id="MobiDB-lite"/>
    </source>
</evidence>
<evidence type="ECO:0000256" key="2">
    <source>
        <dbReference type="ARBA" id="ARBA00022517"/>
    </source>
</evidence>
<dbReference type="PANTHER" id="PTHR20426">
    <property type="entry name" value="RIBOSOME BIOGENESIS PROTEIN TSR3 HOMOLOG"/>
    <property type="match status" value="1"/>
</dbReference>
<dbReference type="Pfam" id="PF04034">
    <property type="entry name" value="Ribo_biogen_C"/>
    <property type="match status" value="1"/>
</dbReference>
<evidence type="ECO:0000256" key="3">
    <source>
        <dbReference type="ARBA" id="ARBA00022552"/>
    </source>
</evidence>
<keyword evidence="2 6" id="KW-0690">Ribosome biogenesis</keyword>
<keyword evidence="4 6" id="KW-0808">Transferase</keyword>
<keyword evidence="5 6" id="KW-0949">S-adenosyl-L-methionine</keyword>
<evidence type="ECO:0000259" key="9">
    <source>
        <dbReference type="Pfam" id="PF04068"/>
    </source>
</evidence>
<feature type="compositionally biased region" description="Acidic residues" evidence="7">
    <location>
        <begin position="288"/>
        <end position="302"/>
    </location>
</feature>
<sequence length="354" mass="40281">MGKPRDRHVKQRRDVNKGENSAKSIRNRKTEWSEHSETDGAVAADLERLRISRSGSENTDDSDQSSSDSEEKASFPVAMWDVEQCDPKRCSGRKLSRMGMVKILRLGQRFNGVVCSPMGEKCVSPSDHMIINEHGAAVIDCSWAKINETPFHKMKSTNPRLLPYLVAANPVNYGKPCKLSCVEAFAAMFYITGHKDLAKKYLNKFKWGKTFLELNNDLLEKYAACKDSTEVVLVQQQHMELLDQERNRNRDFIDLPPEESDETKFESEDEEDNPRELTALSTGTGVEESWDDDVFSDQDPYEENDIKLYKRGSIAEQPKNSDDHYFLPSQLHASSCSLPPNQFQIIQGQFDDVD</sequence>
<dbReference type="InterPro" id="IPR007209">
    <property type="entry name" value="RNaseL-inhib-like_metal-bd_dom"/>
</dbReference>
<dbReference type="GO" id="GO:0000455">
    <property type="term" value="P:enzyme-directed rRNA pseudouridine synthesis"/>
    <property type="evidence" value="ECO:0007669"/>
    <property type="project" value="UniProtKB-UniRule"/>
</dbReference>
<evidence type="ECO:0000256" key="1">
    <source>
        <dbReference type="ARBA" id="ARBA00022490"/>
    </source>
</evidence>